<protein>
    <submittedName>
        <fullName evidence="3">Arsenate reductase-like glutaredoxin family protein</fullName>
    </submittedName>
</protein>
<accession>A0A7W8D231</accession>
<dbReference type="SUPFAM" id="SSF52540">
    <property type="entry name" value="P-loop containing nucleoside triphosphate hydrolases"/>
    <property type="match status" value="1"/>
</dbReference>
<evidence type="ECO:0000313" key="4">
    <source>
        <dbReference type="Proteomes" id="UP000521313"/>
    </source>
</evidence>
<dbReference type="InterPro" id="IPR049945">
    <property type="entry name" value="AAA_22"/>
</dbReference>
<evidence type="ECO:0000256" key="1">
    <source>
        <dbReference type="SAM" id="Coils"/>
    </source>
</evidence>
<proteinExistence type="predicted"/>
<dbReference type="GO" id="GO:0016887">
    <property type="term" value="F:ATP hydrolysis activity"/>
    <property type="evidence" value="ECO:0007669"/>
    <property type="project" value="InterPro"/>
</dbReference>
<evidence type="ECO:0000313" key="3">
    <source>
        <dbReference type="EMBL" id="MBB5185339.1"/>
    </source>
</evidence>
<dbReference type="Gene3D" id="3.40.50.300">
    <property type="entry name" value="P-loop containing nucleotide triphosphate hydrolases"/>
    <property type="match status" value="1"/>
</dbReference>
<reference evidence="3 4" key="1">
    <citation type="submission" date="2020-08" db="EMBL/GenBank/DDBJ databases">
        <title>Genomic Encyclopedia of Type Strains, Phase IV (KMG-IV): sequencing the most valuable type-strain genomes for metagenomic binning, comparative biology and taxonomic classification.</title>
        <authorList>
            <person name="Goeker M."/>
        </authorList>
    </citation>
    <scope>NUCLEOTIDE SEQUENCE [LARGE SCALE GENOMIC DNA]</scope>
    <source>
        <strain evidence="3 4">DSM 26963</strain>
    </source>
</reference>
<dbReference type="InterPro" id="IPR027417">
    <property type="entry name" value="P-loop_NTPase"/>
</dbReference>
<name>A0A7W8D231_9FIRM</name>
<feature type="domain" description="ORC1/DEAH AAA+ ATPase" evidence="2">
    <location>
        <begin position="113"/>
        <end position="261"/>
    </location>
</feature>
<dbReference type="RefSeq" id="WP_183376196.1">
    <property type="nucleotide sequence ID" value="NZ_JACHHD010000013.1"/>
</dbReference>
<dbReference type="EMBL" id="JACHHD010000013">
    <property type="protein sequence ID" value="MBB5185339.1"/>
    <property type="molecule type" value="Genomic_DNA"/>
</dbReference>
<dbReference type="AlphaFoldDB" id="A0A7W8D231"/>
<organism evidence="3 4">
    <name type="scientific">Faecalicoccus acidiformans</name>
    <dbReference type="NCBI Taxonomy" id="915173"/>
    <lineage>
        <taxon>Bacteria</taxon>
        <taxon>Bacillati</taxon>
        <taxon>Bacillota</taxon>
        <taxon>Erysipelotrichia</taxon>
        <taxon>Erysipelotrichales</taxon>
        <taxon>Erysipelotrichaceae</taxon>
        <taxon>Faecalicoccus</taxon>
    </lineage>
</organism>
<gene>
    <name evidence="3" type="ORF">HNQ43_001393</name>
</gene>
<keyword evidence="1" id="KW-0175">Coiled coil</keyword>
<dbReference type="Proteomes" id="UP000521313">
    <property type="component" value="Unassembled WGS sequence"/>
</dbReference>
<feature type="coiled-coil region" evidence="1">
    <location>
        <begin position="380"/>
        <end position="415"/>
    </location>
</feature>
<dbReference type="Pfam" id="PF13401">
    <property type="entry name" value="AAA_22"/>
    <property type="match status" value="1"/>
</dbReference>
<comment type="caution">
    <text evidence="3">The sequence shown here is derived from an EMBL/GenBank/DDBJ whole genome shotgun (WGS) entry which is preliminary data.</text>
</comment>
<sequence length="507" mass="58415">MKNPFIAALPPAKDDDKQLMLKYTKGLADYDFENVKKMTVHEKIMAVNEMRTKFRICLSFQKQLEDAFHSSLVNSYRLRKLYRDTKAKIPANIVNQDVILHQKMYGDAADSANSSFALLGYSGVGKSTSLKQLLMDYPQVILHKVPGSEDVIPQIVYLVVNCLPNSNFNEMYISIGKAVDRALGNIQPYYEEVILKTKGLSSKMNKVIELIETFNIGIILLDEIQLIDFKHTKENSFEGLMTIVNATKISIAVIGTEDAYSKMFINLRNARRVGTLIDASTYTENDSYFKNIVSFMMNYQWFDTWVDCDEDMVNALKKCSYGIIDQLISLYVMMHIYYFEKKGKKPKVNGDYVRMVSRKYFPYMKQLNNLLKDPMSDNCLKKASEETKNHLKELLKKSEEQNKESEAKQIELSDMMLNIAKIKEPIIKDIENVGFDRIEIEKCFNKLIKKGLDDMSNREIKQTIISELTKPKLRARGKNKPLKKKCFKQSLNNKLALCYGCIFVILK</sequence>
<evidence type="ECO:0000259" key="2">
    <source>
        <dbReference type="Pfam" id="PF13401"/>
    </source>
</evidence>